<keyword evidence="5" id="KW-1185">Reference proteome</keyword>
<dbReference type="InterPro" id="IPR000198">
    <property type="entry name" value="RhoGAP_dom"/>
</dbReference>
<dbReference type="InterPro" id="IPR008271">
    <property type="entry name" value="Ser/Thr_kinase_AS"/>
</dbReference>
<dbReference type="Gene3D" id="3.30.200.20">
    <property type="entry name" value="Phosphorylase Kinase, domain 1"/>
    <property type="match status" value="1"/>
</dbReference>
<dbReference type="GO" id="GO:0005524">
    <property type="term" value="F:ATP binding"/>
    <property type="evidence" value="ECO:0007669"/>
    <property type="project" value="InterPro"/>
</dbReference>
<dbReference type="SMART" id="SM00324">
    <property type="entry name" value="RhoGAP"/>
    <property type="match status" value="1"/>
</dbReference>
<dbReference type="Pfam" id="PF00620">
    <property type="entry name" value="RhoGAP"/>
    <property type="match status" value="1"/>
</dbReference>
<evidence type="ECO:0000259" key="2">
    <source>
        <dbReference type="PROSITE" id="PS50011"/>
    </source>
</evidence>
<dbReference type="Gene3D" id="1.10.510.10">
    <property type="entry name" value="Transferase(Phosphotransferase) domain 1"/>
    <property type="match status" value="1"/>
</dbReference>
<name>A0A8J2RSS9_9CRUS</name>
<dbReference type="PANTHER" id="PTHR23175:SF23">
    <property type="entry name" value="PDZ DOMAIN-CONTAINING PROTEIN"/>
    <property type="match status" value="1"/>
</dbReference>
<dbReference type="EMBL" id="CAKKLH010000277">
    <property type="protein sequence ID" value="CAH0107577.1"/>
    <property type="molecule type" value="Genomic_DNA"/>
</dbReference>
<dbReference type="SUPFAM" id="SSF48350">
    <property type="entry name" value="GTPase activation domain, GAP"/>
    <property type="match status" value="1"/>
</dbReference>
<accession>A0A8J2RSS9</accession>
<dbReference type="Gene3D" id="1.10.555.10">
    <property type="entry name" value="Rho GTPase activation protein"/>
    <property type="match status" value="1"/>
</dbReference>
<dbReference type="SMART" id="SM00220">
    <property type="entry name" value="S_TKc"/>
    <property type="match status" value="1"/>
</dbReference>
<reference evidence="4" key="1">
    <citation type="submission" date="2021-11" db="EMBL/GenBank/DDBJ databases">
        <authorList>
            <person name="Schell T."/>
        </authorList>
    </citation>
    <scope>NUCLEOTIDE SEQUENCE</scope>
    <source>
        <strain evidence="4">M5</strain>
    </source>
</reference>
<sequence>MSSAWEVTASFFSGFHRDRKVAVKRIEVHRLNPEDREVKMQMKLEHENVLKMLTVEKDDDFRYIILELCAGTLDQICGKGKVYSGPVLPSDQTVLYQIADGLHYIHSHKLVHRDVKPENVLISMTGQIKLSEFGLCHRQIASPATMDTFSAGGFKAPVMWMAPELLQQLDIKPDSPVKSTPQSDIFSAGCVFFVFVTRGHANHPFGDDHNQVQNNIRNNQPINIDKLDSNHFAARAIKNMIEHDPLHRIPLTEVKEMFHQIISRSSLGSSSSVEEALEHHGRFPSSNDEATSPKARRRWKSVIQSERRKQAIQQSKEIQQLGSSSPNTSNPSHQFHLSPPKGSSIGVPLENCPRSSKYDNIPKIVEQCIEIVETHGMENVGVYRVPGNFVVINALTESFNRGDFSQSDLRWNDVNAISSVMKSFFRQLPDPLVTSELYGAVIEASKMEPEEMRLNSIKRLVDELPDPHYSTLRYLVGHLSRVAGKSDVNKMNARNLATVFGPTLIRSCDDSMATLMADMPHQCRIVETLIDKFDFFFSSSSTDQVFTTDATSN</sequence>
<dbReference type="GO" id="GO:0007165">
    <property type="term" value="P:signal transduction"/>
    <property type="evidence" value="ECO:0007669"/>
    <property type="project" value="InterPro"/>
</dbReference>
<dbReference type="PANTHER" id="PTHR23175">
    <property type="entry name" value="PDZ DOMAIN-CONTAINING PROTEIN"/>
    <property type="match status" value="1"/>
</dbReference>
<dbReference type="InterPro" id="IPR011009">
    <property type="entry name" value="Kinase-like_dom_sf"/>
</dbReference>
<dbReference type="SUPFAM" id="SSF56112">
    <property type="entry name" value="Protein kinase-like (PK-like)"/>
    <property type="match status" value="1"/>
</dbReference>
<feature type="compositionally biased region" description="Polar residues" evidence="1">
    <location>
        <begin position="311"/>
        <end position="335"/>
    </location>
</feature>
<comment type="caution">
    <text evidence="4">The sequence shown here is derived from an EMBL/GenBank/DDBJ whole genome shotgun (WGS) entry which is preliminary data.</text>
</comment>
<feature type="domain" description="Rho-GAP" evidence="3">
    <location>
        <begin position="347"/>
        <end position="537"/>
    </location>
</feature>
<dbReference type="PROSITE" id="PS50238">
    <property type="entry name" value="RHOGAP"/>
    <property type="match status" value="1"/>
</dbReference>
<feature type="domain" description="Protein kinase" evidence="2">
    <location>
        <begin position="1"/>
        <end position="262"/>
    </location>
</feature>
<dbReference type="PROSITE" id="PS00108">
    <property type="entry name" value="PROTEIN_KINASE_ST"/>
    <property type="match status" value="1"/>
</dbReference>
<dbReference type="OrthoDB" id="9994905at2759"/>
<dbReference type="InterPro" id="IPR000719">
    <property type="entry name" value="Prot_kinase_dom"/>
</dbReference>
<dbReference type="GO" id="GO:0004672">
    <property type="term" value="F:protein kinase activity"/>
    <property type="evidence" value="ECO:0007669"/>
    <property type="project" value="InterPro"/>
</dbReference>
<evidence type="ECO:0000313" key="4">
    <source>
        <dbReference type="EMBL" id="CAH0107577.1"/>
    </source>
</evidence>
<evidence type="ECO:0000313" key="5">
    <source>
        <dbReference type="Proteomes" id="UP000789390"/>
    </source>
</evidence>
<dbReference type="Proteomes" id="UP000789390">
    <property type="component" value="Unassembled WGS sequence"/>
</dbReference>
<organism evidence="4 5">
    <name type="scientific">Daphnia galeata</name>
    <dbReference type="NCBI Taxonomy" id="27404"/>
    <lineage>
        <taxon>Eukaryota</taxon>
        <taxon>Metazoa</taxon>
        <taxon>Ecdysozoa</taxon>
        <taxon>Arthropoda</taxon>
        <taxon>Crustacea</taxon>
        <taxon>Branchiopoda</taxon>
        <taxon>Diplostraca</taxon>
        <taxon>Cladocera</taxon>
        <taxon>Anomopoda</taxon>
        <taxon>Daphniidae</taxon>
        <taxon>Daphnia</taxon>
    </lineage>
</organism>
<protein>
    <recommendedName>
        <fullName evidence="6">Protein kinase domain-containing protein</fullName>
    </recommendedName>
</protein>
<evidence type="ECO:0008006" key="6">
    <source>
        <dbReference type="Google" id="ProtNLM"/>
    </source>
</evidence>
<dbReference type="FunFam" id="1.10.555.10:FF:000058">
    <property type="entry name" value="GTPase-activating protein pac-1"/>
    <property type="match status" value="1"/>
</dbReference>
<proteinExistence type="predicted"/>
<gene>
    <name evidence="4" type="ORF">DGAL_LOCUS10897</name>
</gene>
<evidence type="ECO:0000259" key="3">
    <source>
        <dbReference type="PROSITE" id="PS50238"/>
    </source>
</evidence>
<dbReference type="InterPro" id="IPR008936">
    <property type="entry name" value="Rho_GTPase_activation_prot"/>
</dbReference>
<feature type="region of interest" description="Disordered" evidence="1">
    <location>
        <begin position="272"/>
        <end position="346"/>
    </location>
</feature>
<dbReference type="Pfam" id="PF00069">
    <property type="entry name" value="Pkinase"/>
    <property type="match status" value="1"/>
</dbReference>
<evidence type="ECO:0000256" key="1">
    <source>
        <dbReference type="SAM" id="MobiDB-lite"/>
    </source>
</evidence>
<dbReference type="PROSITE" id="PS50011">
    <property type="entry name" value="PROTEIN_KINASE_DOM"/>
    <property type="match status" value="1"/>
</dbReference>
<dbReference type="AlphaFoldDB" id="A0A8J2RSS9"/>